<evidence type="ECO:0000313" key="4">
    <source>
        <dbReference type="Proteomes" id="UP000820977"/>
    </source>
</evidence>
<keyword evidence="4" id="KW-1185">Reference proteome</keyword>
<name>A0ABX2AXW9_9BACT</name>
<evidence type="ECO:0000313" key="3">
    <source>
        <dbReference type="EMBL" id="NPE24091.1"/>
    </source>
</evidence>
<proteinExistence type="predicted"/>
<feature type="compositionally biased region" description="Low complexity" evidence="1">
    <location>
        <begin position="550"/>
        <end position="559"/>
    </location>
</feature>
<dbReference type="Gene3D" id="2.60.450.10">
    <property type="entry name" value="Lipopolysaccharide (LPS) transport protein A like domain"/>
    <property type="match status" value="3"/>
</dbReference>
<dbReference type="Pfam" id="PF13100">
    <property type="entry name" value="OstA_2"/>
    <property type="match status" value="1"/>
</dbReference>
<dbReference type="RefSeq" id="WP_172343615.1">
    <property type="nucleotide sequence ID" value="NZ_CATJFF010000068.1"/>
</dbReference>
<evidence type="ECO:0000256" key="1">
    <source>
        <dbReference type="SAM" id="MobiDB-lite"/>
    </source>
</evidence>
<feature type="region of interest" description="Disordered" evidence="1">
    <location>
        <begin position="550"/>
        <end position="572"/>
    </location>
</feature>
<dbReference type="Proteomes" id="UP000820977">
    <property type="component" value="Unassembled WGS sequence"/>
</dbReference>
<dbReference type="InterPro" id="IPR005653">
    <property type="entry name" value="OstA-like_N"/>
</dbReference>
<comment type="caution">
    <text evidence="3">The sequence shown here is derived from an EMBL/GenBank/DDBJ whole genome shotgun (WGS) entry which is preliminary data.</text>
</comment>
<organism evidence="3 4">
    <name type="scientific">Xylanibacter caecicola</name>
    <dbReference type="NCBI Taxonomy" id="2736294"/>
    <lineage>
        <taxon>Bacteria</taxon>
        <taxon>Pseudomonadati</taxon>
        <taxon>Bacteroidota</taxon>
        <taxon>Bacteroidia</taxon>
        <taxon>Bacteroidales</taxon>
        <taxon>Prevotellaceae</taxon>
        <taxon>Xylanibacter</taxon>
    </lineage>
</organism>
<feature type="domain" description="Organic solvent tolerance-like N-terminal" evidence="2">
    <location>
        <begin position="46"/>
        <end position="203"/>
    </location>
</feature>
<protein>
    <recommendedName>
        <fullName evidence="2">Organic solvent tolerance-like N-terminal domain-containing protein</fullName>
    </recommendedName>
</protein>
<dbReference type="EMBL" id="JABKKJ010000001">
    <property type="protein sequence ID" value="NPE24091.1"/>
    <property type="molecule type" value="Genomic_DNA"/>
</dbReference>
<sequence>MTIRNNNKGKYGGHRIILVIVLCLFGLCLVQSKMAPKKKPRTKTNERVYLIHADVLHYDQYGRNPNAQILNGNVAFRHKGAKLTCDSAYFYQESNSFKAFGHVRMLQGDTLSLFSDYAFYDGDNQMAEARNNVVLTHRGTKLYTDSLNYDRLYGIGYFFEGGRMVDKNNVLVSDWGEYDTETREAIFNYDVSLKNKKFLLNTDTLYYDTKTSLAHVVGPSRITSGESVINTTDGFYDTNKEVARLYGRATLTNKGKELTGDSLFYDEKTGVSRGYDNVVYKDSENKNELTCNYFWYNDKAGMALATDSAVMKDYSQKDTLFVHSDTIRMYTYDIETDSVYRTLHCYNRVRAFRTDVQAVCDSLVYNSKDSCMTMYKDPITWNGDRQLLGEVIKVYMKDSTLDRAHVINQALSAELLHDGKHYNQVASREMFAYFDKGELTGTEARGNVMVVFYPVDDKDSTLMGLVYLETDTLRMYMKDRQLQRIWTPKNSGTMYPMTQIPPSRYKLPNFAWFDYIRPVDKHDIFNWRGKKDGTALKTVTRHAAPLQQISGGQVSSVSVTAEDDKKGMPDNN</sequence>
<accession>A0ABX2AXW9</accession>
<evidence type="ECO:0000259" key="2">
    <source>
        <dbReference type="Pfam" id="PF13100"/>
    </source>
</evidence>
<gene>
    <name evidence="3" type="ORF">HPS54_00925</name>
</gene>
<feature type="compositionally biased region" description="Basic and acidic residues" evidence="1">
    <location>
        <begin position="562"/>
        <end position="572"/>
    </location>
</feature>
<reference evidence="3 4" key="1">
    <citation type="submission" date="2020-05" db="EMBL/GenBank/DDBJ databases">
        <title>Distinct polysaccharide utilization as determinants for interspecies competition between intestinal Prevotella spp.</title>
        <authorList>
            <person name="Galvez E.J.C."/>
            <person name="Iljazovic A."/>
            <person name="Strowig T."/>
        </authorList>
    </citation>
    <scope>NUCLEOTIDE SEQUENCE [LARGE SCALE GENOMIC DNA]</scope>
    <source>
        <strain evidence="3 4">PCHR</strain>
    </source>
</reference>